<dbReference type="GO" id="GO:0003906">
    <property type="term" value="F:DNA-(apurinic or apyrimidinic site) endonuclease activity"/>
    <property type="evidence" value="ECO:0007669"/>
    <property type="project" value="TreeGrafter"/>
</dbReference>
<dbReference type="HAMAP" id="MF_00152">
    <property type="entry name" value="Nfo"/>
    <property type="match status" value="1"/>
</dbReference>
<dbReference type="PANTHER" id="PTHR21445:SF0">
    <property type="entry name" value="APURINIC-APYRIMIDINIC ENDONUCLEASE"/>
    <property type="match status" value="1"/>
</dbReference>
<evidence type="ECO:0000256" key="1">
    <source>
        <dbReference type="ARBA" id="ARBA00005340"/>
    </source>
</evidence>
<accession>A0A4Y6Q0F9</accession>
<dbReference type="PROSITE" id="PS00729">
    <property type="entry name" value="AP_NUCLEASE_F2_1"/>
    <property type="match status" value="1"/>
</dbReference>
<evidence type="ECO:0000256" key="2">
    <source>
        <dbReference type="ARBA" id="ARBA00022723"/>
    </source>
</evidence>
<dbReference type="OrthoDB" id="9805666at2"/>
<comment type="function">
    <text evidence="7">Endonuclease IV plays a role in DNA repair. It cleaves phosphodiester bonds at apurinic or apyrimidinic (AP) sites, generating a 3'-hydroxyl group and a 5'-terminal sugar phosphate.</text>
</comment>
<dbReference type="Pfam" id="PF01261">
    <property type="entry name" value="AP_endonuc_2"/>
    <property type="match status" value="1"/>
</dbReference>
<dbReference type="GO" id="GO:0003677">
    <property type="term" value="F:DNA binding"/>
    <property type="evidence" value="ECO:0007669"/>
    <property type="project" value="InterPro"/>
</dbReference>
<organism evidence="9 10">
    <name type="scientific">Persicimonas caeni</name>
    <dbReference type="NCBI Taxonomy" id="2292766"/>
    <lineage>
        <taxon>Bacteria</taxon>
        <taxon>Deltaproteobacteria</taxon>
        <taxon>Bradymonadales</taxon>
        <taxon>Bradymonadaceae</taxon>
        <taxon>Persicimonas</taxon>
    </lineage>
</organism>
<dbReference type="GO" id="GO:0008081">
    <property type="term" value="F:phosphoric diester hydrolase activity"/>
    <property type="evidence" value="ECO:0007669"/>
    <property type="project" value="TreeGrafter"/>
</dbReference>
<dbReference type="CDD" id="cd00019">
    <property type="entry name" value="AP2Ec"/>
    <property type="match status" value="1"/>
</dbReference>
<keyword evidence="10" id="KW-1185">Reference proteome</keyword>
<feature type="binding site" evidence="7">
    <location>
        <position position="66"/>
    </location>
    <ligand>
        <name>Zn(2+)</name>
        <dbReference type="ChEBI" id="CHEBI:29105"/>
        <label>1</label>
    </ligand>
</feature>
<keyword evidence="7" id="KW-0255">Endonuclease</keyword>
<feature type="binding site" evidence="7">
    <location>
        <position position="262"/>
    </location>
    <ligand>
        <name>Zn(2+)</name>
        <dbReference type="ChEBI" id="CHEBI:29105"/>
        <label>2</label>
    </ligand>
</feature>
<evidence type="ECO:0000256" key="4">
    <source>
        <dbReference type="ARBA" id="ARBA00022801"/>
    </source>
</evidence>
<keyword evidence="4 7" id="KW-0378">Hydrolase</keyword>
<comment type="cofactor">
    <cofactor evidence="7">
        <name>Zn(2+)</name>
        <dbReference type="ChEBI" id="CHEBI:29105"/>
    </cofactor>
    <text evidence="7">Binds 3 Zn(2+) ions.</text>
</comment>
<dbReference type="SUPFAM" id="SSF51658">
    <property type="entry name" value="Xylose isomerase-like"/>
    <property type="match status" value="1"/>
</dbReference>
<feature type="binding site" evidence="7">
    <location>
        <position position="232"/>
    </location>
    <ligand>
        <name>Zn(2+)</name>
        <dbReference type="ChEBI" id="CHEBI:29105"/>
        <label>3</label>
    </ligand>
</feature>
<comment type="catalytic activity">
    <reaction evidence="7">
        <text>Endonucleolytic cleavage to 5'-phosphooligonucleotide end-products.</text>
        <dbReference type="EC" id="3.1.21.2"/>
    </reaction>
</comment>
<protein>
    <recommendedName>
        <fullName evidence="7">Probable endonuclease 4</fullName>
        <ecNumber evidence="7">3.1.21.2</ecNumber>
    </recommendedName>
    <alternativeName>
        <fullName evidence="7">Endodeoxyribonuclease IV</fullName>
    </alternativeName>
    <alternativeName>
        <fullName evidence="7">Endonuclease IV</fullName>
    </alternativeName>
</protein>
<keyword evidence="6 7" id="KW-0234">DNA repair</keyword>
<sequence>MYVGAHESASGGPYTAVERALDDECEALQLFTKNNNRWTQRMWTEEEAAQFRQHYAKSGLKGVMSHSAYLINLCSKTAKTVEKSKVALADELTRCAMLGIPYLVLHPGSHTGQGEEAGLRLIAENLERVYETEEDGQWQDVTLLFENTAGQGTCLGWRFEHLADLFERVFDPTRFGVCFDTCHAHAAGYDLTERESYEAVWQEFDAIVGLDHLKAFHLNDSKKPLGSRVDRHELLGEGEVGLDAFRFLVNDDRFADIPAVVETPPLESGEDSFAEMVALLKGLRA</sequence>
<evidence type="ECO:0000313" key="10">
    <source>
        <dbReference type="Proteomes" id="UP000315995"/>
    </source>
</evidence>
<dbReference type="PROSITE" id="PS00731">
    <property type="entry name" value="AP_NUCLEASE_F2_3"/>
    <property type="match status" value="1"/>
</dbReference>
<keyword evidence="7" id="KW-0540">Nuclease</keyword>
<evidence type="ECO:0000259" key="8">
    <source>
        <dbReference type="Pfam" id="PF01261"/>
    </source>
</evidence>
<dbReference type="InterPro" id="IPR036237">
    <property type="entry name" value="Xyl_isomerase-like_sf"/>
</dbReference>
<feature type="binding site" evidence="7">
    <location>
        <position position="106"/>
    </location>
    <ligand>
        <name>Zn(2+)</name>
        <dbReference type="ChEBI" id="CHEBI:29105"/>
        <label>1</label>
    </ligand>
</feature>
<feature type="binding site" evidence="7">
    <location>
        <position position="217"/>
    </location>
    <ligand>
        <name>Zn(2+)</name>
        <dbReference type="ChEBI" id="CHEBI:29105"/>
        <label>2</label>
    </ligand>
</feature>
<comment type="similarity">
    <text evidence="1 7">Belongs to the AP endonuclease 2 family.</text>
</comment>
<dbReference type="GO" id="GO:0008270">
    <property type="term" value="F:zinc ion binding"/>
    <property type="evidence" value="ECO:0007669"/>
    <property type="project" value="UniProtKB-UniRule"/>
</dbReference>
<feature type="binding site" evidence="7">
    <location>
        <position position="183"/>
    </location>
    <ligand>
        <name>Zn(2+)</name>
        <dbReference type="ChEBI" id="CHEBI:29105"/>
        <label>3</label>
    </ligand>
</feature>
<dbReference type="GO" id="GO:0008833">
    <property type="term" value="F:deoxyribonuclease IV (phage-T4-induced) activity"/>
    <property type="evidence" value="ECO:0007669"/>
    <property type="project" value="UniProtKB-UniRule"/>
</dbReference>
<dbReference type="EMBL" id="CP041186">
    <property type="protein sequence ID" value="QDG54054.1"/>
    <property type="molecule type" value="Genomic_DNA"/>
</dbReference>
<dbReference type="PANTHER" id="PTHR21445">
    <property type="entry name" value="ENDONUCLEASE IV ENDODEOXYRIBONUCLEASE IV"/>
    <property type="match status" value="1"/>
</dbReference>
<dbReference type="GO" id="GO:0006284">
    <property type="term" value="P:base-excision repair"/>
    <property type="evidence" value="ECO:0007669"/>
    <property type="project" value="TreeGrafter"/>
</dbReference>
<keyword evidence="3 7" id="KW-0227">DNA damage</keyword>
<proteinExistence type="inferred from homology"/>
<keyword evidence="2 7" id="KW-0479">Metal-binding</keyword>
<dbReference type="InterPro" id="IPR018246">
    <property type="entry name" value="AP_endonuc_F2_Zn_BS"/>
</dbReference>
<dbReference type="PROSITE" id="PS51432">
    <property type="entry name" value="AP_NUCLEASE_F2_4"/>
    <property type="match status" value="1"/>
</dbReference>
<keyword evidence="5 7" id="KW-0862">Zinc</keyword>
<gene>
    <name evidence="7" type="primary">nfo</name>
    <name evidence="9" type="ORF">FIV42_25920</name>
</gene>
<dbReference type="FunFam" id="3.20.20.150:FF:000001">
    <property type="entry name" value="Probable endonuclease 4"/>
    <property type="match status" value="1"/>
</dbReference>
<accession>A0A5B8YBK1</accession>
<dbReference type="PROSITE" id="PS00730">
    <property type="entry name" value="AP_NUCLEASE_F2_2"/>
    <property type="match status" value="1"/>
</dbReference>
<dbReference type="AlphaFoldDB" id="A0A4Y6Q0F9"/>
<dbReference type="InterPro" id="IPR001719">
    <property type="entry name" value="AP_endonuc_2"/>
</dbReference>
<dbReference type="EC" id="3.1.21.2" evidence="7"/>
<evidence type="ECO:0000256" key="6">
    <source>
        <dbReference type="ARBA" id="ARBA00023204"/>
    </source>
</evidence>
<reference evidence="9 10" key="1">
    <citation type="submission" date="2019-06" db="EMBL/GenBank/DDBJ databases">
        <title>Persicimonas caeni gen. nov., sp. nov., a predatory bacterium isolated from solar saltern.</title>
        <authorList>
            <person name="Wang S."/>
        </authorList>
    </citation>
    <scope>NUCLEOTIDE SEQUENCE [LARGE SCALE GENOMIC DNA]</scope>
    <source>
        <strain evidence="9 10">YN101</strain>
    </source>
</reference>
<evidence type="ECO:0000256" key="7">
    <source>
        <dbReference type="HAMAP-Rule" id="MF_00152"/>
    </source>
</evidence>
<name>A0A4Y6Q0F9_PERCE</name>
<evidence type="ECO:0000256" key="5">
    <source>
        <dbReference type="ARBA" id="ARBA00022833"/>
    </source>
</evidence>
<evidence type="ECO:0000313" key="9">
    <source>
        <dbReference type="EMBL" id="QDG54054.1"/>
    </source>
</evidence>
<feature type="domain" description="Xylose isomerase-like TIM barrel" evidence="8">
    <location>
        <begin position="19"/>
        <end position="280"/>
    </location>
</feature>
<feature type="binding site" evidence="7">
    <location>
        <position position="146"/>
    </location>
    <ligand>
        <name>Zn(2+)</name>
        <dbReference type="ChEBI" id="CHEBI:29105"/>
        <label>2</label>
    </ligand>
</feature>
<feature type="binding site" evidence="7">
    <location>
        <position position="230"/>
    </location>
    <ligand>
        <name>Zn(2+)</name>
        <dbReference type="ChEBI" id="CHEBI:29105"/>
        <label>3</label>
    </ligand>
</feature>
<dbReference type="Proteomes" id="UP000315995">
    <property type="component" value="Chromosome"/>
</dbReference>
<evidence type="ECO:0000256" key="3">
    <source>
        <dbReference type="ARBA" id="ARBA00022763"/>
    </source>
</evidence>
<feature type="binding site" evidence="7">
    <location>
        <position position="146"/>
    </location>
    <ligand>
        <name>Zn(2+)</name>
        <dbReference type="ChEBI" id="CHEBI:29105"/>
        <label>1</label>
    </ligand>
</feature>
<dbReference type="NCBIfam" id="TIGR00587">
    <property type="entry name" value="nfo"/>
    <property type="match status" value="1"/>
</dbReference>
<feature type="binding site" evidence="7">
    <location>
        <position position="180"/>
    </location>
    <ligand>
        <name>Zn(2+)</name>
        <dbReference type="ChEBI" id="CHEBI:29105"/>
        <label>2</label>
    </ligand>
</feature>
<dbReference type="RefSeq" id="WP_141200499.1">
    <property type="nucleotide sequence ID" value="NZ_CP041186.1"/>
</dbReference>
<dbReference type="SMART" id="SM00518">
    <property type="entry name" value="AP2Ec"/>
    <property type="match status" value="1"/>
</dbReference>
<dbReference type="Gene3D" id="3.20.20.150">
    <property type="entry name" value="Divalent-metal-dependent TIM barrel enzymes"/>
    <property type="match status" value="1"/>
</dbReference>
<dbReference type="InterPro" id="IPR013022">
    <property type="entry name" value="Xyl_isomerase-like_TIM-brl"/>
</dbReference>